<accession>A0ABT2TNA7</accession>
<feature type="domain" description="KAP NTPase" evidence="1">
    <location>
        <begin position="29"/>
        <end position="329"/>
    </location>
</feature>
<comment type="caution">
    <text evidence="3">The sequence shown here is derived from an EMBL/GenBank/DDBJ whole genome shotgun (WGS) entry which is preliminary data.</text>
</comment>
<dbReference type="PANTHER" id="PTHR43861:SF1">
    <property type="entry name" value="TRANS-ACONITATE 2-METHYLTRANSFERASE"/>
    <property type="match status" value="1"/>
</dbReference>
<dbReference type="RefSeq" id="WP_158426327.1">
    <property type="nucleotide sequence ID" value="NZ_JAOQJQ010000009.1"/>
</dbReference>
<evidence type="ECO:0000313" key="3">
    <source>
        <dbReference type="EMBL" id="MCU6763686.1"/>
    </source>
</evidence>
<dbReference type="Gene3D" id="3.40.50.300">
    <property type="entry name" value="P-loop containing nucleotide triphosphate hydrolases"/>
    <property type="match status" value="1"/>
</dbReference>
<dbReference type="InterPro" id="IPR027417">
    <property type="entry name" value="P-loop_NTPase"/>
</dbReference>
<dbReference type="InterPro" id="IPR029063">
    <property type="entry name" value="SAM-dependent_MTases_sf"/>
</dbReference>
<dbReference type="PANTHER" id="PTHR43861">
    <property type="entry name" value="TRANS-ACONITATE 2-METHYLTRANSFERASE-RELATED"/>
    <property type="match status" value="1"/>
</dbReference>
<evidence type="ECO:0000313" key="4">
    <source>
        <dbReference type="Proteomes" id="UP001652442"/>
    </source>
</evidence>
<dbReference type="Proteomes" id="UP001652442">
    <property type="component" value="Unassembled WGS sequence"/>
</dbReference>
<dbReference type="SUPFAM" id="SSF52540">
    <property type="entry name" value="P-loop containing nucleoside triphosphate hydrolases"/>
    <property type="match status" value="1"/>
</dbReference>
<evidence type="ECO:0000259" key="1">
    <source>
        <dbReference type="Pfam" id="PF07693"/>
    </source>
</evidence>
<dbReference type="InterPro" id="IPR025714">
    <property type="entry name" value="Methyltranfer_dom"/>
</dbReference>
<sequence>MKDKGEGTMERRDIPVETLEQDEFGIQRYVQGLCTFIKSSDTPITIALHGEWGSGKTSFMKMMENCLCSPLVSQEERYEAIWLNTWDLFLENEYGVAVKKLLTSLFSQMERHFEKLHTKQKNEERKRQVKEYLKGVSSVMMSIINIELETSGKVLDKVFGGHDYASVKTLKHEFEAFLKQEVAQKGNGVTDQAFIIFVDDLDRLEPRLAVTLLEALKNLFDIEKCIFVLAIDYDVVTFGIEQKYGRKHLANRNIGQDFFDKLIQVPYMIPMAKYDIKDMVLGRLKRIDYFEREYDYEKYEGRIVEIFQLATNKNPRTMKRLLNMLHLMTAMKLGEEKRHAELRMMELLLMALQLSFPKVYTILCKNNNLDTWKLSFIMEKQEEISEFTKNQYKLDEEWKEIIYRVVSQDAVIRHNYHRVARLLEIYEQLQDRCHKVGERVEDALGIVNVICRTQDENEQIEYDGEAYDRSSQTQYRQGTKLVSAIDFSRFTKVLDVGCGNGNTTLDLWNQNRDMQVRAFDLAVSQIEKANEKYLQLLGTIPEGSYEGGIDFDVMNALDLKERGVYDLIFSNATLHWITDEKRMYQLLFDALEPGGELAVHQGGYGTYAGLHKTVRQAIKNTGLEEKYKKWLFPAFYPKKKEMELLLSSIGFEDIRVESVYSDEKDNDNLVDNFANASLIFYKISSVTEEEYEAVKEEYFRICAAEEVDKSSHRLYIFAARPKKKQGEQEDED</sequence>
<reference evidence="3 4" key="1">
    <citation type="journal article" date="2021" name="ISME Commun">
        <title>Automated analysis of genomic sequences facilitates high-throughput and comprehensive description of bacteria.</title>
        <authorList>
            <person name="Hitch T.C.A."/>
        </authorList>
    </citation>
    <scope>NUCLEOTIDE SEQUENCE [LARGE SCALE GENOMIC DNA]</scope>
    <source>
        <strain evidence="3 4">Sanger_109</strain>
    </source>
</reference>
<dbReference type="SUPFAM" id="SSF53335">
    <property type="entry name" value="S-adenosyl-L-methionine-dependent methyltransferases"/>
    <property type="match status" value="1"/>
</dbReference>
<name>A0ABT2TNA7_9FIRM</name>
<gene>
    <name evidence="3" type="ORF">OCV88_15360</name>
</gene>
<proteinExistence type="predicted"/>
<organism evidence="3 4">
    <name type="scientific">Brotonthovivens ammoniilytica</name>
    <dbReference type="NCBI Taxonomy" id="2981725"/>
    <lineage>
        <taxon>Bacteria</taxon>
        <taxon>Bacillati</taxon>
        <taxon>Bacillota</taxon>
        <taxon>Clostridia</taxon>
        <taxon>Lachnospirales</taxon>
        <taxon>Lachnospiraceae</taxon>
        <taxon>Brotonthovivens</taxon>
    </lineage>
</organism>
<dbReference type="CDD" id="cd02440">
    <property type="entry name" value="AdoMet_MTases"/>
    <property type="match status" value="1"/>
</dbReference>
<dbReference type="Gene3D" id="3.40.50.150">
    <property type="entry name" value="Vaccinia Virus protein VP39"/>
    <property type="match status" value="1"/>
</dbReference>
<dbReference type="InterPro" id="IPR011646">
    <property type="entry name" value="KAP_P-loop"/>
</dbReference>
<evidence type="ECO:0000259" key="2">
    <source>
        <dbReference type="Pfam" id="PF13847"/>
    </source>
</evidence>
<protein>
    <submittedName>
        <fullName evidence="3">P-loop NTPase fold protein</fullName>
    </submittedName>
</protein>
<feature type="domain" description="Methyltransferase" evidence="2">
    <location>
        <begin position="491"/>
        <end position="603"/>
    </location>
</feature>
<keyword evidence="4" id="KW-1185">Reference proteome</keyword>
<dbReference type="EMBL" id="JAOQJQ010000009">
    <property type="protein sequence ID" value="MCU6763686.1"/>
    <property type="molecule type" value="Genomic_DNA"/>
</dbReference>
<dbReference type="Pfam" id="PF13847">
    <property type="entry name" value="Methyltransf_31"/>
    <property type="match status" value="1"/>
</dbReference>
<dbReference type="Pfam" id="PF07693">
    <property type="entry name" value="KAP_NTPase"/>
    <property type="match status" value="1"/>
</dbReference>